<dbReference type="Proteomes" id="UP000287651">
    <property type="component" value="Unassembled WGS sequence"/>
</dbReference>
<evidence type="ECO:0000256" key="1">
    <source>
        <dbReference type="SAM" id="MobiDB-lite"/>
    </source>
</evidence>
<sequence>IPSAAEKALQDDSPTSKVICPPRPICSLHKREALRNSSLRQCLTPALYASSPFLIPLSTARYGRHVSVRQLTDTRIVRYRVISGIWKRRGEVRKKRAFEKEGEVSSDSSKAKGGRRGSSKKQEKHRERGRSNEKENHGVIDAPSPKSQET</sequence>
<organism evidence="2 3">
    <name type="scientific">Ensete ventricosum</name>
    <name type="common">Abyssinian banana</name>
    <name type="synonym">Musa ensete</name>
    <dbReference type="NCBI Taxonomy" id="4639"/>
    <lineage>
        <taxon>Eukaryota</taxon>
        <taxon>Viridiplantae</taxon>
        <taxon>Streptophyta</taxon>
        <taxon>Embryophyta</taxon>
        <taxon>Tracheophyta</taxon>
        <taxon>Spermatophyta</taxon>
        <taxon>Magnoliopsida</taxon>
        <taxon>Liliopsida</taxon>
        <taxon>Zingiberales</taxon>
        <taxon>Musaceae</taxon>
        <taxon>Ensete</taxon>
    </lineage>
</organism>
<protein>
    <submittedName>
        <fullName evidence="2">Uncharacterized protein</fullName>
    </submittedName>
</protein>
<comment type="caution">
    <text evidence="2">The sequence shown here is derived from an EMBL/GenBank/DDBJ whole genome shotgun (WGS) entry which is preliminary data.</text>
</comment>
<reference evidence="2 3" key="1">
    <citation type="journal article" date="2014" name="Agronomy (Basel)">
        <title>A Draft Genome Sequence for Ensete ventricosum, the Drought-Tolerant Tree Against Hunger.</title>
        <authorList>
            <person name="Harrison J."/>
            <person name="Moore K.A."/>
            <person name="Paszkiewicz K."/>
            <person name="Jones T."/>
            <person name="Grant M."/>
            <person name="Ambacheew D."/>
            <person name="Muzemil S."/>
            <person name="Studholme D.J."/>
        </authorList>
    </citation>
    <scope>NUCLEOTIDE SEQUENCE [LARGE SCALE GENOMIC DNA]</scope>
</reference>
<dbReference type="EMBL" id="AMZH03015877">
    <property type="protein sequence ID" value="RRT45372.1"/>
    <property type="molecule type" value="Genomic_DNA"/>
</dbReference>
<feature type="region of interest" description="Disordered" evidence="1">
    <location>
        <begin position="93"/>
        <end position="150"/>
    </location>
</feature>
<gene>
    <name evidence="2" type="ORF">B296_00049392</name>
</gene>
<dbReference type="AlphaFoldDB" id="A0A426Y0Y4"/>
<evidence type="ECO:0000313" key="2">
    <source>
        <dbReference type="EMBL" id="RRT45372.1"/>
    </source>
</evidence>
<evidence type="ECO:0000313" key="3">
    <source>
        <dbReference type="Proteomes" id="UP000287651"/>
    </source>
</evidence>
<proteinExistence type="predicted"/>
<accession>A0A426Y0Y4</accession>
<feature type="compositionally biased region" description="Basic and acidic residues" evidence="1">
    <location>
        <begin position="120"/>
        <end position="138"/>
    </location>
</feature>
<name>A0A426Y0Y4_ENSVE</name>
<feature type="non-terminal residue" evidence="2">
    <location>
        <position position="1"/>
    </location>
</feature>